<dbReference type="InterPro" id="IPR050287">
    <property type="entry name" value="MTA/SAH_deaminase"/>
</dbReference>
<feature type="domain" description="Amidohydrolase-related" evidence="1">
    <location>
        <begin position="70"/>
        <end position="430"/>
    </location>
</feature>
<dbReference type="PANTHER" id="PTHR43794:SF5">
    <property type="entry name" value="CHLOROHYDROLASE FAMILY PROTEIN"/>
    <property type="match status" value="1"/>
</dbReference>
<dbReference type="Proteomes" id="UP001335729">
    <property type="component" value="Unassembled WGS sequence"/>
</dbReference>
<keyword evidence="3" id="KW-1185">Reference proteome</keyword>
<sequence length="479" mass="52335">MTSTETTALDLRHARFDPNGTTLIKQAVLITGGPQGTLRGDLLLRDGMIADVGPHLDAGDAEVVDGSPYIVCAGFIDTHRHLWQSMYKGLVYDRELFDIFTNLYGTYSTLFRPEDIYAGTLLGRLCALEAGITTVLDWSHNISSTAMEDAGIQALRDAGGRSIFGHGYVGDRTVPSAMPRYYDVPRTLQSARRTRDLLPDDDALISSCYLGLEPTYFISMEACRKEFEVARELGMRISIHIASIDTEFAPFASLEAMHANGLMGDDVTYVHLYAANDHELRLIHDTGGTASICPQVDSHIFAPPPTGRLLTAGVRPSVSLDSAACGSEDFFSQMRALFDVERTVSRAGFQPRPEGYDLRLDDVFDFATVEGARAIGQQHRLGTLEPGKVADIQFIGTTSLAMMPALDPIAAVVFHANTSDIDTVLVGGVPVKRDGRLVADTAAVRRQVEESADYLYWKTEQSLPPEAVRPHAAVRPLHC</sequence>
<name>A0ABU7MUL2_9ACTN</name>
<dbReference type="InterPro" id="IPR032466">
    <property type="entry name" value="Metal_Hydrolase"/>
</dbReference>
<evidence type="ECO:0000313" key="2">
    <source>
        <dbReference type="EMBL" id="MEE4024018.1"/>
    </source>
</evidence>
<dbReference type="Gene3D" id="3.20.20.140">
    <property type="entry name" value="Metal-dependent hydrolases"/>
    <property type="match status" value="1"/>
</dbReference>
<evidence type="ECO:0000259" key="1">
    <source>
        <dbReference type="Pfam" id="PF01979"/>
    </source>
</evidence>
<dbReference type="InterPro" id="IPR006680">
    <property type="entry name" value="Amidohydro-rel"/>
</dbReference>
<evidence type="ECO:0000313" key="3">
    <source>
        <dbReference type="Proteomes" id="UP001335729"/>
    </source>
</evidence>
<comment type="caution">
    <text evidence="2">The sequence shown here is derived from an EMBL/GenBank/DDBJ whole genome shotgun (WGS) entry which is preliminary data.</text>
</comment>
<dbReference type="Gene3D" id="2.30.40.10">
    <property type="entry name" value="Urease, subunit C, domain 1"/>
    <property type="match status" value="1"/>
</dbReference>
<dbReference type="RefSeq" id="WP_330505410.1">
    <property type="nucleotide sequence ID" value="NZ_JAZDUE010000010.1"/>
</dbReference>
<organism evidence="2 3">
    <name type="scientific">Gordonia prachuapensis</name>
    <dbReference type="NCBI Taxonomy" id="3115651"/>
    <lineage>
        <taxon>Bacteria</taxon>
        <taxon>Bacillati</taxon>
        <taxon>Actinomycetota</taxon>
        <taxon>Actinomycetes</taxon>
        <taxon>Mycobacteriales</taxon>
        <taxon>Gordoniaceae</taxon>
        <taxon>Gordonia</taxon>
    </lineage>
</organism>
<dbReference type="EMBL" id="JAZDUE010000010">
    <property type="protein sequence ID" value="MEE4024018.1"/>
    <property type="molecule type" value="Genomic_DNA"/>
</dbReference>
<dbReference type="InterPro" id="IPR011059">
    <property type="entry name" value="Metal-dep_hydrolase_composite"/>
</dbReference>
<reference evidence="2 3" key="1">
    <citation type="submission" date="2024-01" db="EMBL/GenBank/DDBJ databases">
        <title>Draft genome sequence of Gordonia sp. PKS22-38.</title>
        <authorList>
            <person name="Suphannarot A."/>
            <person name="Mingma R."/>
        </authorList>
    </citation>
    <scope>NUCLEOTIDE SEQUENCE [LARGE SCALE GENOMIC DNA]</scope>
    <source>
        <strain evidence="2 3">PKS22-38</strain>
    </source>
</reference>
<accession>A0ABU7MUL2</accession>
<protein>
    <submittedName>
        <fullName evidence="2">Amidohydrolase family protein</fullName>
    </submittedName>
</protein>
<dbReference type="PANTHER" id="PTHR43794">
    <property type="entry name" value="AMINOHYDROLASE SSNA-RELATED"/>
    <property type="match status" value="1"/>
</dbReference>
<proteinExistence type="predicted"/>
<dbReference type="Pfam" id="PF01979">
    <property type="entry name" value="Amidohydro_1"/>
    <property type="match status" value="1"/>
</dbReference>
<dbReference type="SUPFAM" id="SSF51556">
    <property type="entry name" value="Metallo-dependent hydrolases"/>
    <property type="match status" value="1"/>
</dbReference>
<gene>
    <name evidence="2" type="ORF">V1Y59_13100</name>
</gene>
<dbReference type="SUPFAM" id="SSF51338">
    <property type="entry name" value="Composite domain of metallo-dependent hydrolases"/>
    <property type="match status" value="2"/>
</dbReference>